<comment type="similarity">
    <text evidence="2">Belongs to the iron-containing alcohol dehydrogenase family.</text>
</comment>
<dbReference type="GO" id="GO:0004022">
    <property type="term" value="F:alcohol dehydrogenase (NAD+) activity"/>
    <property type="evidence" value="ECO:0007669"/>
    <property type="project" value="TreeGrafter"/>
</dbReference>
<evidence type="ECO:0000313" key="7">
    <source>
        <dbReference type="EMBL" id="PLW78014.1"/>
    </source>
</evidence>
<accession>A0A2N5XU36</accession>
<feature type="domain" description="Alcohol dehydrogenase iron-type/glycerol dehydrogenase GldA" evidence="5">
    <location>
        <begin position="13"/>
        <end position="177"/>
    </location>
</feature>
<dbReference type="CDD" id="cd08183">
    <property type="entry name" value="Fe-ADH-like"/>
    <property type="match status" value="1"/>
</dbReference>
<keyword evidence="3" id="KW-0560">Oxidoreductase</keyword>
<dbReference type="InterPro" id="IPR001670">
    <property type="entry name" value="ADH_Fe/GldA"/>
</dbReference>
<dbReference type="InterPro" id="IPR056798">
    <property type="entry name" value="ADH_Fe_C"/>
</dbReference>
<evidence type="ECO:0000256" key="4">
    <source>
        <dbReference type="ARBA" id="ARBA00023027"/>
    </source>
</evidence>
<evidence type="ECO:0000313" key="8">
    <source>
        <dbReference type="Proteomes" id="UP000234881"/>
    </source>
</evidence>
<dbReference type="SUPFAM" id="SSF56796">
    <property type="entry name" value="Dehydroquinate synthase-like"/>
    <property type="match status" value="1"/>
</dbReference>
<protein>
    <submittedName>
        <fullName evidence="7">Alcohol dehydrogenase</fullName>
    </submittedName>
</protein>
<evidence type="ECO:0000259" key="5">
    <source>
        <dbReference type="Pfam" id="PF00465"/>
    </source>
</evidence>
<dbReference type="Gene3D" id="3.40.50.1970">
    <property type="match status" value="1"/>
</dbReference>
<dbReference type="PROSITE" id="PS00913">
    <property type="entry name" value="ADH_IRON_1"/>
    <property type="match status" value="1"/>
</dbReference>
<organism evidence="7 8">
    <name type="scientific">Cohaesibacter celericrescens</name>
    <dbReference type="NCBI Taxonomy" id="2067669"/>
    <lineage>
        <taxon>Bacteria</taxon>
        <taxon>Pseudomonadati</taxon>
        <taxon>Pseudomonadota</taxon>
        <taxon>Alphaproteobacteria</taxon>
        <taxon>Hyphomicrobiales</taxon>
        <taxon>Cohaesibacteraceae</taxon>
    </lineage>
</organism>
<gene>
    <name evidence="7" type="ORF">C0081_06900</name>
</gene>
<dbReference type="AlphaFoldDB" id="A0A2N5XU36"/>
<dbReference type="PANTHER" id="PTHR11496">
    <property type="entry name" value="ALCOHOL DEHYDROGENASE"/>
    <property type="match status" value="1"/>
</dbReference>
<dbReference type="InterPro" id="IPR018211">
    <property type="entry name" value="ADH_Fe_CS"/>
</dbReference>
<dbReference type="EMBL" id="PKUQ01000012">
    <property type="protein sequence ID" value="PLW78014.1"/>
    <property type="molecule type" value="Genomic_DNA"/>
</dbReference>
<comment type="caution">
    <text evidence="7">The sequence shown here is derived from an EMBL/GenBank/DDBJ whole genome shotgun (WGS) entry which is preliminary data.</text>
</comment>
<dbReference type="Gene3D" id="1.20.1090.10">
    <property type="entry name" value="Dehydroquinate synthase-like - alpha domain"/>
    <property type="match status" value="1"/>
</dbReference>
<comment type="cofactor">
    <cofactor evidence="1">
        <name>Fe cation</name>
        <dbReference type="ChEBI" id="CHEBI:24875"/>
    </cofactor>
</comment>
<sequence length="386" mass="39578">MAGSSFGFLTAADIRFGRGMALAGVKDLANLGAPLLLVHGSNSKRADWLRLALLDQDIQVQCFAVAGEPDIEMITKGVEQARAGAIAAVVSLGGGSVVDAGKALAALIPATRPMLDHLEVVGQGLPLDVAPLPFAALPTTAGTGAEVTKNAVLSVPEARRKVSLRDSRMLPDIAIVDASLTDNLPRSVTLASGLDAVTQVIEPYLSCKANWLTDALCRDAIPKGLEALATLMQTEAPAARDALAWTSLAGGLALANAGLGAVHGLAGVLGGVTGGAHGALCGTLLPHVLASNHARLHTLAEEAPLLARFDEVQHWIAAAIDCDHEQAFESLKAWSANLGLPALAQLGLDKEQIPSIASASLVSSSMKGNPVPLSQSDLEGILFAAL</sequence>
<dbReference type="Proteomes" id="UP000234881">
    <property type="component" value="Unassembled WGS sequence"/>
</dbReference>
<dbReference type="Pfam" id="PF00465">
    <property type="entry name" value="Fe-ADH"/>
    <property type="match status" value="1"/>
</dbReference>
<evidence type="ECO:0000256" key="1">
    <source>
        <dbReference type="ARBA" id="ARBA00001962"/>
    </source>
</evidence>
<dbReference type="InterPro" id="IPR039697">
    <property type="entry name" value="Alcohol_dehydrogenase_Fe"/>
</dbReference>
<feature type="domain" description="Fe-containing alcohol dehydrogenase-like C-terminal" evidence="6">
    <location>
        <begin position="189"/>
        <end position="385"/>
    </location>
</feature>
<reference evidence="7 8" key="1">
    <citation type="submission" date="2018-01" db="EMBL/GenBank/DDBJ databases">
        <title>The draft genome sequence of Cohaesibacter sp. H1304.</title>
        <authorList>
            <person name="Wang N.-N."/>
            <person name="Du Z.-J."/>
        </authorList>
    </citation>
    <scope>NUCLEOTIDE SEQUENCE [LARGE SCALE GENOMIC DNA]</scope>
    <source>
        <strain evidence="7 8">H1304</strain>
    </source>
</reference>
<dbReference type="OrthoDB" id="9815791at2"/>
<proteinExistence type="inferred from homology"/>
<dbReference type="PANTHER" id="PTHR11496:SF102">
    <property type="entry name" value="ALCOHOL DEHYDROGENASE 4"/>
    <property type="match status" value="1"/>
</dbReference>
<dbReference type="GO" id="GO:0046872">
    <property type="term" value="F:metal ion binding"/>
    <property type="evidence" value="ECO:0007669"/>
    <property type="project" value="InterPro"/>
</dbReference>
<evidence type="ECO:0000256" key="2">
    <source>
        <dbReference type="ARBA" id="ARBA00007358"/>
    </source>
</evidence>
<keyword evidence="4" id="KW-0520">NAD</keyword>
<evidence type="ECO:0000259" key="6">
    <source>
        <dbReference type="Pfam" id="PF25137"/>
    </source>
</evidence>
<dbReference type="Pfam" id="PF25137">
    <property type="entry name" value="ADH_Fe_C"/>
    <property type="match status" value="1"/>
</dbReference>
<evidence type="ECO:0000256" key="3">
    <source>
        <dbReference type="ARBA" id="ARBA00023002"/>
    </source>
</evidence>
<name>A0A2N5XU36_9HYPH</name>
<keyword evidence="8" id="KW-1185">Reference proteome</keyword>